<dbReference type="AlphaFoldDB" id="A0AAE9ER53"/>
<keyword evidence="3" id="KW-1185">Reference proteome</keyword>
<organism evidence="2 3">
    <name type="scientific">Caenorhabditis briggsae</name>
    <dbReference type="NCBI Taxonomy" id="6238"/>
    <lineage>
        <taxon>Eukaryota</taxon>
        <taxon>Metazoa</taxon>
        <taxon>Ecdysozoa</taxon>
        <taxon>Nematoda</taxon>
        <taxon>Chromadorea</taxon>
        <taxon>Rhabditida</taxon>
        <taxon>Rhabditina</taxon>
        <taxon>Rhabditomorpha</taxon>
        <taxon>Rhabditoidea</taxon>
        <taxon>Rhabditidae</taxon>
        <taxon>Peloderinae</taxon>
        <taxon>Caenorhabditis</taxon>
    </lineage>
</organism>
<sequence>MKVIVCFGYSCTVLSKAVGNRAATGGPSCDRAPPAALPQTARENSENGDSNRSQIATKPVFGQSQRQFLWGKSR</sequence>
<name>A0AAE9ER53_CAEBR</name>
<evidence type="ECO:0000313" key="2">
    <source>
        <dbReference type="EMBL" id="UMM27057.1"/>
    </source>
</evidence>
<gene>
    <name evidence="2" type="ORF">L5515_010511</name>
</gene>
<protein>
    <submittedName>
        <fullName evidence="2">Uncharacterized protein</fullName>
    </submittedName>
</protein>
<evidence type="ECO:0000256" key="1">
    <source>
        <dbReference type="SAM" id="MobiDB-lite"/>
    </source>
</evidence>
<feature type="region of interest" description="Disordered" evidence="1">
    <location>
        <begin position="22"/>
        <end position="58"/>
    </location>
</feature>
<dbReference type="EMBL" id="CP092623">
    <property type="protein sequence ID" value="UMM27057.1"/>
    <property type="molecule type" value="Genomic_DNA"/>
</dbReference>
<reference evidence="2 3" key="1">
    <citation type="submission" date="2022-04" db="EMBL/GenBank/DDBJ databases">
        <title>Chromosome-level reference genomes for two strains of Caenorhabditis briggsae: an improved platform for comparative genomics.</title>
        <authorList>
            <person name="Stevens L."/>
            <person name="Andersen E."/>
        </authorList>
    </citation>
    <scope>NUCLEOTIDE SEQUENCE [LARGE SCALE GENOMIC DNA]</scope>
    <source>
        <strain evidence="2">VX34</strain>
        <tissue evidence="2">Whole-organism</tissue>
    </source>
</reference>
<accession>A0AAE9ER53</accession>
<proteinExistence type="predicted"/>
<feature type="compositionally biased region" description="Polar residues" evidence="1">
    <location>
        <begin position="47"/>
        <end position="58"/>
    </location>
</feature>
<dbReference type="Proteomes" id="UP000829354">
    <property type="component" value="Chromosome IV"/>
</dbReference>
<evidence type="ECO:0000313" key="3">
    <source>
        <dbReference type="Proteomes" id="UP000829354"/>
    </source>
</evidence>